<dbReference type="PANTHER" id="PTHR15622:SF2">
    <property type="entry name" value="U4_U6 SMALL NUCLEAR RIBONUCLEOPROTEIN PRP4"/>
    <property type="match status" value="1"/>
</dbReference>
<keyword evidence="1 4" id="KW-0853">WD repeat</keyword>
<protein>
    <recommendedName>
        <fullName evidence="7">Anaphase-promoting complex subunit 4 WD40 domain-containing protein</fullName>
    </recommendedName>
</protein>
<feature type="repeat" description="WD" evidence="4">
    <location>
        <begin position="107"/>
        <end position="148"/>
    </location>
</feature>
<dbReference type="InterPro" id="IPR015943">
    <property type="entry name" value="WD40/YVTN_repeat-like_dom_sf"/>
</dbReference>
<evidence type="ECO:0008006" key="7">
    <source>
        <dbReference type="Google" id="ProtNLM"/>
    </source>
</evidence>
<dbReference type="InterPro" id="IPR051983">
    <property type="entry name" value="WSB_SOCS-box_domain"/>
</dbReference>
<dbReference type="PROSITE" id="PS50082">
    <property type="entry name" value="WD_REPEATS_2"/>
    <property type="match status" value="2"/>
</dbReference>
<dbReference type="PANTHER" id="PTHR15622">
    <property type="entry name" value="WD40 REPEAT PROTEIN"/>
    <property type="match status" value="1"/>
</dbReference>
<accession>A0A7S4DY62</accession>
<keyword evidence="2" id="KW-0677">Repeat</keyword>
<evidence type="ECO:0000256" key="1">
    <source>
        <dbReference type="ARBA" id="ARBA00022574"/>
    </source>
</evidence>
<dbReference type="PROSITE" id="PS50294">
    <property type="entry name" value="WD_REPEATS_REGION"/>
    <property type="match status" value="1"/>
</dbReference>
<evidence type="ECO:0000256" key="5">
    <source>
        <dbReference type="SAM" id="MobiDB-lite"/>
    </source>
</evidence>
<dbReference type="PROSITE" id="PS00678">
    <property type="entry name" value="WD_REPEATS_1"/>
    <property type="match status" value="1"/>
</dbReference>
<dbReference type="InterPro" id="IPR011047">
    <property type="entry name" value="Quinoprotein_ADH-like_sf"/>
</dbReference>
<dbReference type="GO" id="GO:0000209">
    <property type="term" value="P:protein polyubiquitination"/>
    <property type="evidence" value="ECO:0007669"/>
    <property type="project" value="TreeGrafter"/>
</dbReference>
<evidence type="ECO:0000256" key="3">
    <source>
        <dbReference type="ARBA" id="ARBA00022786"/>
    </source>
</evidence>
<evidence type="ECO:0000256" key="2">
    <source>
        <dbReference type="ARBA" id="ARBA00022737"/>
    </source>
</evidence>
<dbReference type="SMART" id="SM00320">
    <property type="entry name" value="WD40"/>
    <property type="match status" value="5"/>
</dbReference>
<name>A0A7S4DY62_9EUKA</name>
<reference evidence="6" key="1">
    <citation type="submission" date="2021-01" db="EMBL/GenBank/DDBJ databases">
        <authorList>
            <person name="Corre E."/>
            <person name="Pelletier E."/>
            <person name="Niang G."/>
            <person name="Scheremetjew M."/>
            <person name="Finn R."/>
            <person name="Kale V."/>
            <person name="Holt S."/>
            <person name="Cochrane G."/>
            <person name="Meng A."/>
            <person name="Brown T."/>
            <person name="Cohen L."/>
        </authorList>
    </citation>
    <scope>NUCLEOTIDE SEQUENCE</scope>
    <source>
        <strain evidence="6">CCCM811</strain>
    </source>
</reference>
<dbReference type="EMBL" id="HBIV01043548">
    <property type="protein sequence ID" value="CAE0678789.1"/>
    <property type="molecule type" value="Transcribed_RNA"/>
</dbReference>
<gene>
    <name evidence="6" type="ORF">LGLO00237_LOCUS30571</name>
</gene>
<dbReference type="Pfam" id="PF00400">
    <property type="entry name" value="WD40"/>
    <property type="match status" value="3"/>
</dbReference>
<proteinExistence type="predicted"/>
<dbReference type="InterPro" id="IPR001680">
    <property type="entry name" value="WD40_rpt"/>
</dbReference>
<feature type="compositionally biased region" description="Basic and acidic residues" evidence="5">
    <location>
        <begin position="374"/>
        <end position="396"/>
    </location>
</feature>
<evidence type="ECO:0000256" key="4">
    <source>
        <dbReference type="PROSITE-ProRule" id="PRU00221"/>
    </source>
</evidence>
<organism evidence="6">
    <name type="scientific">Lotharella globosa</name>
    <dbReference type="NCBI Taxonomy" id="91324"/>
    <lineage>
        <taxon>Eukaryota</taxon>
        <taxon>Sar</taxon>
        <taxon>Rhizaria</taxon>
        <taxon>Cercozoa</taxon>
        <taxon>Chlorarachniophyceae</taxon>
        <taxon>Lotharella</taxon>
    </lineage>
</organism>
<feature type="compositionally biased region" description="Basic and acidic residues" evidence="5">
    <location>
        <begin position="353"/>
        <end position="362"/>
    </location>
</feature>
<sequence>MGNRLAKAPEKMILGTKPRAGATGCAISDDGRIAISSHSSRGQKPWTCVVWDPQATGDDKEVKVLSGHKGFVSGCALSRDGKIALTGSFDKTLIVFSLEDGKCQHVLRGHTGRIDRCALSADGRVAASGSIDTNVILWDVKQGEALRTLDDHAKSIRGVSLSADGKVLMTCCEDRCLVWNTDDGEVKHALINNEYQPNTRGWGVFARDTITKREVLCCAVSPDGTVGVTYDKYSEREGWLTTWRISDGSVLHQQKLTDMHLNRISLSSDGSLALMSTRYDPCSAKKCEIMLVATPRGKRLHSFEASYGTNACALSPDGRFALSTEGSRCVMRDLLAGGAAGYVGSRGMGGESKAAKAAEEAKLPASPTSLATADESKGMELKRLMDITPRNEEKER</sequence>
<dbReference type="Gene3D" id="2.130.10.10">
    <property type="entry name" value="YVTN repeat-like/Quinoprotein amine dehydrogenase"/>
    <property type="match status" value="2"/>
</dbReference>
<dbReference type="InterPro" id="IPR019775">
    <property type="entry name" value="WD40_repeat_CS"/>
</dbReference>
<dbReference type="SUPFAM" id="SSF50998">
    <property type="entry name" value="Quinoprotein alcohol dehydrogenase-like"/>
    <property type="match status" value="1"/>
</dbReference>
<keyword evidence="3" id="KW-0833">Ubl conjugation pathway</keyword>
<evidence type="ECO:0000313" key="6">
    <source>
        <dbReference type="EMBL" id="CAE0678789.1"/>
    </source>
</evidence>
<feature type="repeat" description="WD" evidence="4">
    <location>
        <begin position="65"/>
        <end position="106"/>
    </location>
</feature>
<feature type="region of interest" description="Disordered" evidence="5">
    <location>
        <begin position="349"/>
        <end position="396"/>
    </location>
</feature>
<dbReference type="AlphaFoldDB" id="A0A7S4DY62"/>